<keyword evidence="2" id="KW-1185">Reference proteome</keyword>
<evidence type="ECO:0000313" key="2">
    <source>
        <dbReference type="Proteomes" id="UP000534286"/>
    </source>
</evidence>
<accession>A0A7W7S3P5</accession>
<sequence length="76" mass="8327">MAETERDTGFPWIAEVHRDRDGEILGRGTGLSWADALRNILSGIPFSDEPWTLTLRDPQGADARFKTRAGVMGSGP</sequence>
<dbReference type="RefSeq" id="WP_184759196.1">
    <property type="nucleotide sequence ID" value="NZ_BAABEK010000098.1"/>
</dbReference>
<dbReference type="EMBL" id="JACHJU010000005">
    <property type="protein sequence ID" value="MBB4943345.1"/>
    <property type="molecule type" value="Genomic_DNA"/>
</dbReference>
<gene>
    <name evidence="1" type="ORF">FHR32_007745</name>
</gene>
<name>A0A7W7S3P5_9ACTN</name>
<organism evidence="1 2">
    <name type="scientific">Streptosporangium album</name>
    <dbReference type="NCBI Taxonomy" id="47479"/>
    <lineage>
        <taxon>Bacteria</taxon>
        <taxon>Bacillati</taxon>
        <taxon>Actinomycetota</taxon>
        <taxon>Actinomycetes</taxon>
        <taxon>Streptosporangiales</taxon>
        <taxon>Streptosporangiaceae</taxon>
        <taxon>Streptosporangium</taxon>
    </lineage>
</organism>
<reference evidence="1 2" key="1">
    <citation type="submission" date="2020-08" db="EMBL/GenBank/DDBJ databases">
        <title>Sequencing the genomes of 1000 actinobacteria strains.</title>
        <authorList>
            <person name="Klenk H.-P."/>
        </authorList>
    </citation>
    <scope>NUCLEOTIDE SEQUENCE [LARGE SCALE GENOMIC DNA]</scope>
    <source>
        <strain evidence="1 2">DSM 43023</strain>
    </source>
</reference>
<proteinExistence type="predicted"/>
<protein>
    <submittedName>
        <fullName evidence="1">Uncharacterized protein</fullName>
    </submittedName>
</protein>
<dbReference type="AlphaFoldDB" id="A0A7W7S3P5"/>
<dbReference type="Proteomes" id="UP000534286">
    <property type="component" value="Unassembled WGS sequence"/>
</dbReference>
<comment type="caution">
    <text evidence="1">The sequence shown here is derived from an EMBL/GenBank/DDBJ whole genome shotgun (WGS) entry which is preliminary data.</text>
</comment>
<evidence type="ECO:0000313" key="1">
    <source>
        <dbReference type="EMBL" id="MBB4943345.1"/>
    </source>
</evidence>